<evidence type="ECO:0000256" key="3">
    <source>
        <dbReference type="ARBA" id="ARBA00022827"/>
    </source>
</evidence>
<dbReference type="PANTHER" id="PTHR43706:SF17">
    <property type="entry name" value="NADH DEHYDROGENASE (EUROFUNG)"/>
    <property type="match status" value="1"/>
</dbReference>
<dbReference type="SUPFAM" id="SSF51905">
    <property type="entry name" value="FAD/NAD(P)-binding domain"/>
    <property type="match status" value="1"/>
</dbReference>
<gene>
    <name evidence="7" type="primary">E2QL90</name>
</gene>
<evidence type="ECO:0000259" key="6">
    <source>
        <dbReference type="Pfam" id="PF07992"/>
    </source>
</evidence>
<proteinExistence type="inferred from homology"/>
<dbReference type="EMBL" id="LR724660">
    <property type="protein sequence ID" value="VWO95269.1"/>
    <property type="molecule type" value="Genomic_DNA"/>
</dbReference>
<keyword evidence="2" id="KW-0285">Flavoprotein</keyword>
<dbReference type="InterPro" id="IPR023753">
    <property type="entry name" value="FAD/NAD-binding_dom"/>
</dbReference>
<dbReference type="AlphaFoldDB" id="A0A5K1JVZ5"/>
<protein>
    <submittedName>
        <fullName evidence="7">Invasion regulatory protein</fullName>
    </submittedName>
</protein>
<name>A0A5K1JVZ5_9APHY</name>
<dbReference type="PANTHER" id="PTHR43706">
    <property type="entry name" value="NADH DEHYDROGENASE"/>
    <property type="match status" value="1"/>
</dbReference>
<evidence type="ECO:0000256" key="5">
    <source>
        <dbReference type="ARBA" id="ARBA00023027"/>
    </source>
</evidence>
<dbReference type="GO" id="GO:0005739">
    <property type="term" value="C:mitochondrion"/>
    <property type="evidence" value="ECO:0007669"/>
    <property type="project" value="TreeGrafter"/>
</dbReference>
<keyword evidence="3" id="KW-0274">FAD</keyword>
<dbReference type="PRINTS" id="PR00368">
    <property type="entry name" value="FADPNR"/>
</dbReference>
<dbReference type="Gene3D" id="3.50.50.100">
    <property type="match status" value="1"/>
</dbReference>
<dbReference type="GO" id="GO:0003954">
    <property type="term" value="F:NADH dehydrogenase activity"/>
    <property type="evidence" value="ECO:0007669"/>
    <property type="project" value="InterPro"/>
</dbReference>
<sequence>MSSIALASPATLVPRTLLKRPAGARTRTFFASAPWGKQRLVILGSGWGGYEVLRAVDKKRWNVIIVSPNNYFNFTPLLASCAVGTLEFRAAIEPVRRYTPEVSIYGMVRLHRLQAEKVALRSEVPASPPDSTGPAEPSASDAERFELTYDKLVIAVGAYSQTFNVPGVKEHAHFLKDIGDARRIRARVLECFEQANQPTITDADRRKLLNFCIVGGGPTGVEFAAELHDLLHTDIARHYPQLARMARITLYDVAPNILGGFDAGLQE</sequence>
<feature type="domain" description="FAD/NAD(P)-binding" evidence="6">
    <location>
        <begin position="39"/>
        <end position="264"/>
    </location>
</feature>
<dbReference type="InterPro" id="IPR036188">
    <property type="entry name" value="FAD/NAD-bd_sf"/>
</dbReference>
<evidence type="ECO:0000256" key="2">
    <source>
        <dbReference type="ARBA" id="ARBA00022630"/>
    </source>
</evidence>
<organism evidence="7">
    <name type="scientific">Ganoderma boninense</name>
    <dbReference type="NCBI Taxonomy" id="34458"/>
    <lineage>
        <taxon>Eukaryota</taxon>
        <taxon>Fungi</taxon>
        <taxon>Dikarya</taxon>
        <taxon>Basidiomycota</taxon>
        <taxon>Agaricomycotina</taxon>
        <taxon>Agaricomycetes</taxon>
        <taxon>Polyporales</taxon>
        <taxon>Polyporaceae</taxon>
        <taxon>Ganoderma</taxon>
    </lineage>
</organism>
<evidence type="ECO:0000256" key="4">
    <source>
        <dbReference type="ARBA" id="ARBA00023002"/>
    </source>
</evidence>
<comment type="similarity">
    <text evidence="1">Belongs to the NADH dehydrogenase family.</text>
</comment>
<evidence type="ECO:0000313" key="7">
    <source>
        <dbReference type="EMBL" id="VWO95269.1"/>
    </source>
</evidence>
<dbReference type="Pfam" id="PF07992">
    <property type="entry name" value="Pyr_redox_2"/>
    <property type="match status" value="1"/>
</dbReference>
<keyword evidence="5" id="KW-0520">NAD</keyword>
<reference evidence="7" key="1">
    <citation type="submission" date="2019-10" db="EMBL/GenBank/DDBJ databases">
        <authorList>
            <person name="Nor Muhammad N."/>
        </authorList>
    </citation>
    <scope>NUCLEOTIDE SEQUENCE</scope>
</reference>
<accession>A0A5K1JVZ5</accession>
<dbReference type="InterPro" id="IPR045024">
    <property type="entry name" value="NDH-2"/>
</dbReference>
<evidence type="ECO:0000256" key="1">
    <source>
        <dbReference type="ARBA" id="ARBA00005272"/>
    </source>
</evidence>
<keyword evidence="4" id="KW-0560">Oxidoreductase</keyword>